<dbReference type="Proteomes" id="UP000185192">
    <property type="component" value="Unassembled WGS sequence"/>
</dbReference>
<proteinExistence type="predicted"/>
<protein>
    <submittedName>
        <fullName evidence="1">Uncharacterized protein</fullName>
    </submittedName>
</protein>
<reference evidence="2" key="1">
    <citation type="submission" date="2016-11" db="EMBL/GenBank/DDBJ databases">
        <authorList>
            <person name="Varghese N."/>
            <person name="Submissions S."/>
        </authorList>
    </citation>
    <scope>NUCLEOTIDE SEQUENCE [LARGE SCALE GENOMIC DNA]</scope>
    <source>
        <strain evidence="2">DSM 22363</strain>
    </source>
</reference>
<evidence type="ECO:0000313" key="2">
    <source>
        <dbReference type="Proteomes" id="UP000185192"/>
    </source>
</evidence>
<gene>
    <name evidence="1" type="ORF">SAMN02745824_2785</name>
</gene>
<dbReference type="STRING" id="1123272.SAMN02745824_2785"/>
<name>A0A1N6GDV4_9SPHN</name>
<accession>A0A1N6GDV4</accession>
<dbReference type="EMBL" id="FSQW01000002">
    <property type="protein sequence ID" value="SIO05664.1"/>
    <property type="molecule type" value="Genomic_DNA"/>
</dbReference>
<evidence type="ECO:0000313" key="1">
    <source>
        <dbReference type="EMBL" id="SIO05664.1"/>
    </source>
</evidence>
<keyword evidence="2" id="KW-1185">Reference proteome</keyword>
<sequence length="46" mass="5162">MQGCNRPGLFSVAAGIRFRREFTVMARERLDDDPLPSLCSVAHQNV</sequence>
<organism evidence="1 2">
    <name type="scientific">Parasphingorhabdus marina DSM 22363</name>
    <dbReference type="NCBI Taxonomy" id="1123272"/>
    <lineage>
        <taxon>Bacteria</taxon>
        <taxon>Pseudomonadati</taxon>
        <taxon>Pseudomonadota</taxon>
        <taxon>Alphaproteobacteria</taxon>
        <taxon>Sphingomonadales</taxon>
        <taxon>Sphingomonadaceae</taxon>
        <taxon>Parasphingorhabdus</taxon>
    </lineage>
</organism>
<dbReference type="AlphaFoldDB" id="A0A1N6GDV4"/>